<evidence type="ECO:0000313" key="2">
    <source>
        <dbReference type="EMBL" id="KAF0896204.1"/>
    </source>
</evidence>
<gene>
    <name evidence="2" type="ORF">E2562_019690</name>
</gene>
<proteinExistence type="predicted"/>
<feature type="region of interest" description="Disordered" evidence="1">
    <location>
        <begin position="1"/>
        <end position="21"/>
    </location>
</feature>
<evidence type="ECO:0000313" key="3">
    <source>
        <dbReference type="Proteomes" id="UP000479710"/>
    </source>
</evidence>
<evidence type="ECO:0000256" key="1">
    <source>
        <dbReference type="SAM" id="MobiDB-lite"/>
    </source>
</evidence>
<keyword evidence="3" id="KW-1185">Reference proteome</keyword>
<reference evidence="2 3" key="1">
    <citation type="submission" date="2019-11" db="EMBL/GenBank/DDBJ databases">
        <title>Whole genome sequence of Oryza granulata.</title>
        <authorList>
            <person name="Li W."/>
        </authorList>
    </citation>
    <scope>NUCLEOTIDE SEQUENCE [LARGE SCALE GENOMIC DNA]</scope>
    <source>
        <strain evidence="3">cv. Menghai</strain>
        <tissue evidence="2">Leaf</tissue>
    </source>
</reference>
<comment type="caution">
    <text evidence="2">The sequence shown here is derived from an EMBL/GenBank/DDBJ whole genome shotgun (WGS) entry which is preliminary data.</text>
</comment>
<sequence length="133" mass="13405">MVRPPGARRLGPRSASSAARKRVLWPPAPPRIVPVAGLCNASLAVAPSGVELDVRRVCQLCLAGACGVGWGGGVDLPLSVGAGGAVAEAAAGRGGGWVPAAGWMETLSVKWCGEISGTSVDPLAKKQHTHLLP</sequence>
<dbReference type="EMBL" id="SPHZ02000010">
    <property type="protein sequence ID" value="KAF0896204.1"/>
    <property type="molecule type" value="Genomic_DNA"/>
</dbReference>
<dbReference type="AlphaFoldDB" id="A0A6G1C8T9"/>
<dbReference type="Proteomes" id="UP000479710">
    <property type="component" value="Unassembled WGS sequence"/>
</dbReference>
<accession>A0A6G1C8T9</accession>
<organism evidence="2 3">
    <name type="scientific">Oryza meyeriana var. granulata</name>
    <dbReference type="NCBI Taxonomy" id="110450"/>
    <lineage>
        <taxon>Eukaryota</taxon>
        <taxon>Viridiplantae</taxon>
        <taxon>Streptophyta</taxon>
        <taxon>Embryophyta</taxon>
        <taxon>Tracheophyta</taxon>
        <taxon>Spermatophyta</taxon>
        <taxon>Magnoliopsida</taxon>
        <taxon>Liliopsida</taxon>
        <taxon>Poales</taxon>
        <taxon>Poaceae</taxon>
        <taxon>BOP clade</taxon>
        <taxon>Oryzoideae</taxon>
        <taxon>Oryzeae</taxon>
        <taxon>Oryzinae</taxon>
        <taxon>Oryza</taxon>
        <taxon>Oryza meyeriana</taxon>
    </lineage>
</organism>
<name>A0A6G1C8T9_9ORYZ</name>
<protein>
    <submittedName>
        <fullName evidence="2">Uncharacterized protein</fullName>
    </submittedName>
</protein>